<proteinExistence type="predicted"/>
<gene>
    <name evidence="1" type="ORF">CDAR_84301</name>
</gene>
<dbReference type="EMBL" id="BPLQ01015456">
    <property type="protein sequence ID" value="GIY88208.1"/>
    <property type="molecule type" value="Genomic_DNA"/>
</dbReference>
<keyword evidence="2" id="KW-1185">Reference proteome</keyword>
<evidence type="ECO:0000313" key="2">
    <source>
        <dbReference type="Proteomes" id="UP001054837"/>
    </source>
</evidence>
<evidence type="ECO:0000313" key="1">
    <source>
        <dbReference type="EMBL" id="GIY88208.1"/>
    </source>
</evidence>
<name>A0AAV4X0Z8_9ARAC</name>
<sequence length="149" mass="17046">MLELNLLNQHQNNCLIRKTAINSRLPSLKHTKSTSQEYLCWVITKKNSIQFSPTASVPVDGHSVDIFIEHKIFLDTHCMLQNTFFPLFVPKEIFNSERPQEIRGKSTSRDLQVRTEPFKKVTHDSAFLWRLSGSISLAGFDVALGRTLC</sequence>
<reference evidence="1 2" key="1">
    <citation type="submission" date="2021-06" db="EMBL/GenBank/DDBJ databases">
        <title>Caerostris darwini draft genome.</title>
        <authorList>
            <person name="Kono N."/>
            <person name="Arakawa K."/>
        </authorList>
    </citation>
    <scope>NUCLEOTIDE SEQUENCE [LARGE SCALE GENOMIC DNA]</scope>
</reference>
<dbReference type="Proteomes" id="UP001054837">
    <property type="component" value="Unassembled WGS sequence"/>
</dbReference>
<protein>
    <submittedName>
        <fullName evidence="1">Uncharacterized protein</fullName>
    </submittedName>
</protein>
<dbReference type="AlphaFoldDB" id="A0AAV4X0Z8"/>
<accession>A0AAV4X0Z8</accession>
<organism evidence="1 2">
    <name type="scientific">Caerostris darwini</name>
    <dbReference type="NCBI Taxonomy" id="1538125"/>
    <lineage>
        <taxon>Eukaryota</taxon>
        <taxon>Metazoa</taxon>
        <taxon>Ecdysozoa</taxon>
        <taxon>Arthropoda</taxon>
        <taxon>Chelicerata</taxon>
        <taxon>Arachnida</taxon>
        <taxon>Araneae</taxon>
        <taxon>Araneomorphae</taxon>
        <taxon>Entelegynae</taxon>
        <taxon>Araneoidea</taxon>
        <taxon>Araneidae</taxon>
        <taxon>Caerostris</taxon>
    </lineage>
</organism>
<comment type="caution">
    <text evidence="1">The sequence shown here is derived from an EMBL/GenBank/DDBJ whole genome shotgun (WGS) entry which is preliminary data.</text>
</comment>